<dbReference type="EMBL" id="LT671823">
    <property type="protein sequence ID" value="SHO77596.1"/>
    <property type="molecule type" value="Genomic_DNA"/>
</dbReference>
<gene>
    <name evidence="1" type="ORF">MSYG_1938</name>
</gene>
<dbReference type="PROSITE" id="PS51386">
    <property type="entry name" value="RINT1_TIP20"/>
    <property type="match status" value="1"/>
</dbReference>
<dbReference type="InterPro" id="IPR042044">
    <property type="entry name" value="EXOC6PINT-1/Sec15/Tip20_C_dom2"/>
</dbReference>
<dbReference type="Proteomes" id="UP000186303">
    <property type="component" value="Chromosome 3"/>
</dbReference>
<dbReference type="OrthoDB" id="407410at2759"/>
<evidence type="ECO:0000313" key="2">
    <source>
        <dbReference type="Proteomes" id="UP000186303"/>
    </source>
</evidence>
<evidence type="ECO:0000313" key="1">
    <source>
        <dbReference type="EMBL" id="SHO77596.1"/>
    </source>
</evidence>
<dbReference type="AlphaFoldDB" id="A0A1M8A571"/>
<dbReference type="GO" id="GO:0070939">
    <property type="term" value="C:Dsl1/NZR complex"/>
    <property type="evidence" value="ECO:0007669"/>
    <property type="project" value="InterPro"/>
</dbReference>
<dbReference type="OMA" id="VWEEPRR"/>
<dbReference type="VEuPathDB" id="FungiDB:MSYG_1938"/>
<dbReference type="PANTHER" id="PTHR13520:SF0">
    <property type="entry name" value="RAD50-INTERACTING PROTEIN 1"/>
    <property type="match status" value="1"/>
</dbReference>
<dbReference type="STRING" id="1230383.A0A1M8A571"/>
<keyword evidence="2" id="KW-1185">Reference proteome</keyword>
<accession>A0A1M8A571</accession>
<dbReference type="GO" id="GO:0006888">
    <property type="term" value="P:endoplasmic reticulum to Golgi vesicle-mediated transport"/>
    <property type="evidence" value="ECO:0007669"/>
    <property type="project" value="InterPro"/>
</dbReference>
<reference evidence="2" key="1">
    <citation type="journal article" date="2017" name="Nucleic Acids Res.">
        <title>Proteogenomics produces comprehensive and highly accurate protein-coding gene annotation in a complete genome assembly of Malassezia sympodialis.</title>
        <authorList>
            <person name="Zhu Y."/>
            <person name="Engstroem P.G."/>
            <person name="Tellgren-Roth C."/>
            <person name="Baudo C.D."/>
            <person name="Kennell J.C."/>
            <person name="Sun S."/>
            <person name="Billmyre R.B."/>
            <person name="Schroeder M.S."/>
            <person name="Andersson A."/>
            <person name="Holm T."/>
            <person name="Sigurgeirsson B."/>
            <person name="Wu G."/>
            <person name="Sankaranarayanan S.R."/>
            <person name="Siddharthan R."/>
            <person name="Sanyal K."/>
            <person name="Lundeberg J."/>
            <person name="Nystedt B."/>
            <person name="Boekhout T."/>
            <person name="Dawson T.L. Jr."/>
            <person name="Heitman J."/>
            <person name="Scheynius A."/>
            <person name="Lehtioe J."/>
        </authorList>
    </citation>
    <scope>NUCLEOTIDE SEQUENCE [LARGE SCALE GENOMIC DNA]</scope>
    <source>
        <strain evidence="2">ATCC 42132</strain>
    </source>
</reference>
<proteinExistence type="predicted"/>
<dbReference type="Gene3D" id="1.20.58.670">
    <property type="entry name" value="Dsl1p vesicle tethering complex, Tip20p subunit, domain D"/>
    <property type="match status" value="1"/>
</dbReference>
<organism evidence="1 2">
    <name type="scientific">Malassezia sympodialis (strain ATCC 42132)</name>
    <name type="common">Atopic eczema-associated yeast</name>
    <dbReference type="NCBI Taxonomy" id="1230383"/>
    <lineage>
        <taxon>Eukaryota</taxon>
        <taxon>Fungi</taxon>
        <taxon>Dikarya</taxon>
        <taxon>Basidiomycota</taxon>
        <taxon>Ustilaginomycotina</taxon>
        <taxon>Malasseziomycetes</taxon>
        <taxon>Malasseziales</taxon>
        <taxon>Malasseziaceae</taxon>
        <taxon>Malassezia</taxon>
    </lineage>
</organism>
<dbReference type="Pfam" id="PF04437">
    <property type="entry name" value="RINT1_TIP1"/>
    <property type="match status" value="1"/>
</dbReference>
<dbReference type="PANTHER" id="PTHR13520">
    <property type="entry name" value="RAD50-INTERACTING PROTEIN 1 RINT-1"/>
    <property type="match status" value="1"/>
</dbReference>
<dbReference type="GO" id="GO:0060628">
    <property type="term" value="P:regulation of ER to Golgi vesicle-mediated transport"/>
    <property type="evidence" value="ECO:0007669"/>
    <property type="project" value="TreeGrafter"/>
</dbReference>
<dbReference type="GO" id="GO:0006890">
    <property type="term" value="P:retrograde vesicle-mediated transport, Golgi to endoplasmic reticulum"/>
    <property type="evidence" value="ECO:0007669"/>
    <property type="project" value="InterPro"/>
</dbReference>
<name>A0A1M8A571_MALS4</name>
<protein>
    <submittedName>
        <fullName evidence="1">Uncharacterized protein</fullName>
    </submittedName>
</protein>
<sequence>MQGLEYTVAELQQHADRLREYLQPPSTGHAQLLAATDADLRLVSLLSGRLDGEPWNTLDAAIQRENNETISDIQHSESRLREVISDTLARQGIVLDDDEDVAESLERLVALVPRPDSISPGNTPATNETDELYEWRAARACTQILADAEDAQAQAHQATHHPVDQIATLRRLATLVDEAPYRAPSSPMLVRTIALLTDMRDQLHQNLETQYKAQLRKVLNDLHWPPPEYQNPEKWSQNESRDSYRIAGTPELEQAWADLMELQLTAALLGLRPPPTCIHTPPSVSGIDEQKVSLAAPGSDGYVSLLPVDVLMEPILLRFRYHFDGARPTNRLDKPEWFLTHILALVRMNAHLFEPAPDAWTRGGDVAELTRCRRGATADGPMRQRYVAVDAPSELLHALLHPLRLKIQASMPRLVNERALLAHMIFQLITFDAELRDTYPPAVLVHGGLGAWSLADEVLGNNVWFQAWLDGERSFTESKFDSVFEEPGAWALVQADTMDGEDEDVVEDPGASDSATTTRCACTLMNVLAGVTERYQPLHLLEQKCAFIIQVQRPLLDQLLTRLTRHLDAFENMSSAFARTLPGEIASLSTGPGNDMVRGVNGVTRVAKALLSAEYVKQQLEEWSESSFFLHMAHELHHIDTASPLYRLMSPKSTAERLDSASLMSLLHRGIQRGASAAASFRPLSLTTNPNPELSLSAERSDISFGVWDQYIDKFAQVSSRSAQALEKLTVAEVLDAMRPYVLRPWNRDPEGTSEESEATASIPSPELVPALAKLTTLLQQIVQVLPPSLLLPTYRHIAASLSNAVVERILMPNARITQRFTPAQAERFRQDVDQGWLHVARELTEHPKISARLRNGMSTGLGRNPEMAWRLLVDAIQQLS</sequence>
<dbReference type="InterPro" id="IPR007528">
    <property type="entry name" value="RINT1_Tip20"/>
</dbReference>